<sequence length="344" mass="40170">MRHAPLWVLSYRDKQRALRQLHSALKQQDASPVFDTSCKHIELHPMKFMTGQILYGEEEVRPMFPHFAPNPHVAIPDSLEDCFTKSRENRNTKSNNGDMITPNTKQLFESFERRSRISRPRPQQESRWHPASMWGNYDYLFNSNDTHGFTIESGAMRTEATGSKTMSGHRLVVMKSDSLQHESHTSIGELVVLVNWMIAGFKDQTKPTRSKLGSLYNDRFNHDFPTMVISFLPDCHVRVLFGYFERSMLKVAYTKAIDFDTDDYDTNMRTLLQWAWPKVRSDTSKPVPLPTILEENEEEDKNDNWEMEIEDTERDEKSGSHLETEKEEEARKRKGVQESNCRKF</sequence>
<proteinExistence type="predicted"/>
<gene>
    <name evidence="2" type="ORF">N7541_007717</name>
</gene>
<dbReference type="EMBL" id="JAPZBR010000006">
    <property type="protein sequence ID" value="KAJ5349990.1"/>
    <property type="molecule type" value="Genomic_DNA"/>
</dbReference>
<name>A0A9W9UNS6_PENBR</name>
<reference evidence="2" key="2">
    <citation type="journal article" date="2023" name="IMA Fungus">
        <title>Comparative genomic study of the Penicillium genus elucidates a diverse pangenome and 15 lateral gene transfer events.</title>
        <authorList>
            <person name="Petersen C."/>
            <person name="Sorensen T."/>
            <person name="Nielsen M.R."/>
            <person name="Sondergaard T.E."/>
            <person name="Sorensen J.L."/>
            <person name="Fitzpatrick D.A."/>
            <person name="Frisvad J.C."/>
            <person name="Nielsen K.L."/>
        </authorList>
    </citation>
    <scope>NUCLEOTIDE SEQUENCE</scope>
    <source>
        <strain evidence="2">IBT 35675</strain>
    </source>
</reference>
<feature type="region of interest" description="Disordered" evidence="1">
    <location>
        <begin position="281"/>
        <end position="344"/>
    </location>
</feature>
<organism evidence="2 3">
    <name type="scientific">Penicillium brevicompactum</name>
    <dbReference type="NCBI Taxonomy" id="5074"/>
    <lineage>
        <taxon>Eukaryota</taxon>
        <taxon>Fungi</taxon>
        <taxon>Dikarya</taxon>
        <taxon>Ascomycota</taxon>
        <taxon>Pezizomycotina</taxon>
        <taxon>Eurotiomycetes</taxon>
        <taxon>Eurotiomycetidae</taxon>
        <taxon>Eurotiales</taxon>
        <taxon>Aspergillaceae</taxon>
        <taxon>Penicillium</taxon>
    </lineage>
</organism>
<comment type="caution">
    <text evidence="2">The sequence shown here is derived from an EMBL/GenBank/DDBJ whole genome shotgun (WGS) entry which is preliminary data.</text>
</comment>
<keyword evidence="3" id="KW-1185">Reference proteome</keyword>
<dbReference type="AlphaFoldDB" id="A0A9W9UNS6"/>
<feature type="compositionally biased region" description="Basic and acidic residues" evidence="1">
    <location>
        <begin position="314"/>
        <end position="331"/>
    </location>
</feature>
<reference evidence="2" key="1">
    <citation type="submission" date="2022-12" db="EMBL/GenBank/DDBJ databases">
        <authorList>
            <person name="Petersen C."/>
        </authorList>
    </citation>
    <scope>NUCLEOTIDE SEQUENCE</scope>
    <source>
        <strain evidence="2">IBT 35675</strain>
    </source>
</reference>
<evidence type="ECO:0000313" key="2">
    <source>
        <dbReference type="EMBL" id="KAJ5349990.1"/>
    </source>
</evidence>
<feature type="non-terminal residue" evidence="2">
    <location>
        <position position="1"/>
    </location>
</feature>
<evidence type="ECO:0000256" key="1">
    <source>
        <dbReference type="SAM" id="MobiDB-lite"/>
    </source>
</evidence>
<accession>A0A9W9UNS6</accession>
<dbReference type="Proteomes" id="UP001148299">
    <property type="component" value="Unassembled WGS sequence"/>
</dbReference>
<protein>
    <submittedName>
        <fullName evidence="2">Uncharacterized protein</fullName>
    </submittedName>
</protein>
<evidence type="ECO:0000313" key="3">
    <source>
        <dbReference type="Proteomes" id="UP001148299"/>
    </source>
</evidence>
<feature type="compositionally biased region" description="Acidic residues" evidence="1">
    <location>
        <begin position="294"/>
        <end position="313"/>
    </location>
</feature>